<dbReference type="EMBL" id="BNCO01000099">
    <property type="protein sequence ID" value="GIL67507.1"/>
    <property type="molecule type" value="Genomic_DNA"/>
</dbReference>
<dbReference type="Proteomes" id="UP000747399">
    <property type="component" value="Unassembled WGS sequence"/>
</dbReference>
<evidence type="ECO:0000313" key="3">
    <source>
        <dbReference type="EMBL" id="GIL67507.1"/>
    </source>
</evidence>
<reference evidence="3" key="1">
    <citation type="journal article" date="2021" name="Proc. Natl. Acad. Sci. U.S.A.">
        <title>Three genomes in the algal genus Volvox reveal the fate of a haploid sex-determining region after a transition to homothallism.</title>
        <authorList>
            <person name="Yamamoto K."/>
            <person name="Hamaji T."/>
            <person name="Kawai-Toyooka H."/>
            <person name="Matsuzaki R."/>
            <person name="Takahashi F."/>
            <person name="Nishimura Y."/>
            <person name="Kawachi M."/>
            <person name="Noguchi H."/>
            <person name="Minakuchi Y."/>
            <person name="Umen J.G."/>
            <person name="Toyoda A."/>
            <person name="Nozaki H."/>
        </authorList>
    </citation>
    <scope>NUCLEOTIDE SEQUENCE</scope>
    <source>
        <strain evidence="3">NIES-3780</strain>
    </source>
</reference>
<organism evidence="3 4">
    <name type="scientific">Volvox africanus</name>
    <dbReference type="NCBI Taxonomy" id="51714"/>
    <lineage>
        <taxon>Eukaryota</taxon>
        <taxon>Viridiplantae</taxon>
        <taxon>Chlorophyta</taxon>
        <taxon>core chlorophytes</taxon>
        <taxon>Chlorophyceae</taxon>
        <taxon>CS clade</taxon>
        <taxon>Chlamydomonadales</taxon>
        <taxon>Volvocaceae</taxon>
        <taxon>Volvox</taxon>
    </lineage>
</organism>
<dbReference type="AlphaFoldDB" id="A0A8J4FA10"/>
<feature type="coiled-coil region" evidence="1">
    <location>
        <begin position="420"/>
        <end position="447"/>
    </location>
</feature>
<evidence type="ECO:0000256" key="1">
    <source>
        <dbReference type="SAM" id="Coils"/>
    </source>
</evidence>
<keyword evidence="1" id="KW-0175">Coiled coil</keyword>
<evidence type="ECO:0000313" key="4">
    <source>
        <dbReference type="Proteomes" id="UP000747399"/>
    </source>
</evidence>
<protein>
    <submittedName>
        <fullName evidence="3">Uncharacterized protein</fullName>
    </submittedName>
</protein>
<accession>A0A8J4FA10</accession>
<gene>
    <name evidence="3" type="ORF">Vafri_20864</name>
</gene>
<comment type="caution">
    <text evidence="3">The sequence shown here is derived from an EMBL/GenBank/DDBJ whole genome shotgun (WGS) entry which is preliminary data.</text>
</comment>
<keyword evidence="4" id="KW-1185">Reference proteome</keyword>
<sequence>MAAGGNASNAPAPADSSGATAASAAADADGASVAMMAQSAFKSLLDGAPPQLTSMLQSGELQGGFRLDHDNRLIDVMPVNGDNIRKALESTEGARLADMAQTAGAFRNQQTSGGRMMGVVRDYRRNAANEAGKFVTSRVDLKQQLAADQVAAYVQAVQSASELVSSRLRESADSVVAAMQTVETAAQQAIASGQLTGALRDGSTSLGAALLDKWNQGPAGAMRALANQLYTDSQNSMQMLLNAYRAKVDATSNVAQAAGAALTNVAGAKYGMSMESLNRALARLSSGLDKMAARGGPVAAGVATTKKRALDMLKASAGQFRSMLQAADSPSVFVAAAPEDPAGGGSSAAASGDTSSASDGKGQEQQQQQQQRWQLGAGVRQRLAAGGGGGGGGISQRFGAGVQQQFGSGIRQSLGSGSGADNVRQQLSEVVGRLQGLEDRIVNLRSRVG</sequence>
<feature type="region of interest" description="Disordered" evidence="2">
    <location>
        <begin position="335"/>
        <end position="377"/>
    </location>
</feature>
<proteinExistence type="predicted"/>
<name>A0A8J4FA10_9CHLO</name>
<evidence type="ECO:0000256" key="2">
    <source>
        <dbReference type="SAM" id="MobiDB-lite"/>
    </source>
</evidence>